<reference evidence="1" key="1">
    <citation type="submission" date="2016-10" db="EMBL/GenBank/DDBJ databases">
        <authorList>
            <person name="Benchimol M."/>
            <person name="Almeida L.G."/>
            <person name="Vasconcelos A.T."/>
            <person name="Perreira-Neves A."/>
            <person name="Rosa I.A."/>
            <person name="Tasca T."/>
            <person name="Bogo M.R."/>
            <person name="de Souza W."/>
        </authorList>
    </citation>
    <scope>NUCLEOTIDE SEQUENCE [LARGE SCALE GENOMIC DNA]</scope>
    <source>
        <strain evidence="1">K</strain>
    </source>
</reference>
<dbReference type="VEuPathDB" id="TrichDB:TRFO_14464"/>
<protein>
    <submittedName>
        <fullName evidence="1">Uncharacterized protein</fullName>
    </submittedName>
</protein>
<name>A0A1J4KZJ2_9EUKA</name>
<dbReference type="GeneID" id="94832537"/>
<evidence type="ECO:0000313" key="1">
    <source>
        <dbReference type="EMBL" id="OHT15108.1"/>
    </source>
</evidence>
<dbReference type="RefSeq" id="XP_068368244.1">
    <property type="nucleotide sequence ID" value="XM_068497833.1"/>
</dbReference>
<dbReference type="AlphaFoldDB" id="A0A1J4KZJ2"/>
<evidence type="ECO:0000313" key="2">
    <source>
        <dbReference type="Proteomes" id="UP000179807"/>
    </source>
</evidence>
<dbReference type="Proteomes" id="UP000179807">
    <property type="component" value="Unassembled WGS sequence"/>
</dbReference>
<dbReference type="EMBL" id="MLAK01000272">
    <property type="protein sequence ID" value="OHT15108.1"/>
    <property type="molecule type" value="Genomic_DNA"/>
</dbReference>
<organism evidence="1 2">
    <name type="scientific">Tritrichomonas foetus</name>
    <dbReference type="NCBI Taxonomy" id="1144522"/>
    <lineage>
        <taxon>Eukaryota</taxon>
        <taxon>Metamonada</taxon>
        <taxon>Parabasalia</taxon>
        <taxon>Tritrichomonadida</taxon>
        <taxon>Tritrichomonadidae</taxon>
        <taxon>Tritrichomonas</taxon>
    </lineage>
</organism>
<keyword evidence="2" id="KW-1185">Reference proteome</keyword>
<comment type="caution">
    <text evidence="1">The sequence shown here is derived from an EMBL/GenBank/DDBJ whole genome shotgun (WGS) entry which is preliminary data.</text>
</comment>
<sequence length="200" mass="23148">MDIKYCKISNHFFYIITKFMAFQIKDNESTTLVNCSQMEKGCQQINGAVFQLKNSNEEKKSPIGLTLRQPSFTSLVGNIVTKDGIPMNTQIENIVFEANNLPFPVAKKASYESMYSDNRPTLFKSINRQDSNDYFWDSSNNQNDYLDELSSLDKIYMRGKSKSRICQIAMKLRMLNESRWNTLGYFPPDLMCNIPHEIQC</sequence>
<proteinExistence type="predicted"/>
<gene>
    <name evidence="1" type="ORF">TRFO_14464</name>
</gene>
<accession>A0A1J4KZJ2</accession>